<proteinExistence type="predicted"/>
<keyword evidence="3" id="KW-1185">Reference proteome</keyword>
<accession>A0AAV7N9Q4</accession>
<dbReference type="Proteomes" id="UP001066276">
    <property type="component" value="Chromosome 9"/>
</dbReference>
<evidence type="ECO:0000256" key="1">
    <source>
        <dbReference type="SAM" id="MobiDB-lite"/>
    </source>
</evidence>
<organism evidence="2 3">
    <name type="scientific">Pleurodeles waltl</name>
    <name type="common">Iberian ribbed newt</name>
    <dbReference type="NCBI Taxonomy" id="8319"/>
    <lineage>
        <taxon>Eukaryota</taxon>
        <taxon>Metazoa</taxon>
        <taxon>Chordata</taxon>
        <taxon>Craniata</taxon>
        <taxon>Vertebrata</taxon>
        <taxon>Euteleostomi</taxon>
        <taxon>Amphibia</taxon>
        <taxon>Batrachia</taxon>
        <taxon>Caudata</taxon>
        <taxon>Salamandroidea</taxon>
        <taxon>Salamandridae</taxon>
        <taxon>Pleurodelinae</taxon>
        <taxon>Pleurodeles</taxon>
    </lineage>
</organism>
<protein>
    <submittedName>
        <fullName evidence="2">Uncharacterized protein</fullName>
    </submittedName>
</protein>
<dbReference type="AlphaFoldDB" id="A0AAV7N9Q4"/>
<gene>
    <name evidence="2" type="ORF">NDU88_006805</name>
</gene>
<feature type="non-terminal residue" evidence="2">
    <location>
        <position position="103"/>
    </location>
</feature>
<sequence length="103" mass="10931">SRPSDLFIDLFLGTHEGPGYEAARDGGTRLGRVLLDSTKSSAEPKERASGRGDRATEGQRAAAGHACPARWVIVLARESRGFAPRAPGPPQSCGFQPRTRSTA</sequence>
<evidence type="ECO:0000313" key="3">
    <source>
        <dbReference type="Proteomes" id="UP001066276"/>
    </source>
</evidence>
<evidence type="ECO:0000313" key="2">
    <source>
        <dbReference type="EMBL" id="KAJ1109445.1"/>
    </source>
</evidence>
<feature type="compositionally biased region" description="Basic and acidic residues" evidence="1">
    <location>
        <begin position="42"/>
        <end position="57"/>
    </location>
</feature>
<feature type="region of interest" description="Disordered" evidence="1">
    <location>
        <begin position="35"/>
        <end position="62"/>
    </location>
</feature>
<reference evidence="2" key="1">
    <citation type="journal article" date="2022" name="bioRxiv">
        <title>Sequencing and chromosome-scale assembly of the giantPleurodeles waltlgenome.</title>
        <authorList>
            <person name="Brown T."/>
            <person name="Elewa A."/>
            <person name="Iarovenko S."/>
            <person name="Subramanian E."/>
            <person name="Araus A.J."/>
            <person name="Petzold A."/>
            <person name="Susuki M."/>
            <person name="Suzuki K.-i.T."/>
            <person name="Hayashi T."/>
            <person name="Toyoda A."/>
            <person name="Oliveira C."/>
            <person name="Osipova E."/>
            <person name="Leigh N.D."/>
            <person name="Simon A."/>
            <person name="Yun M.H."/>
        </authorList>
    </citation>
    <scope>NUCLEOTIDE SEQUENCE</scope>
    <source>
        <strain evidence="2">20211129_DDA</strain>
        <tissue evidence="2">Liver</tissue>
    </source>
</reference>
<feature type="region of interest" description="Disordered" evidence="1">
    <location>
        <begin position="81"/>
        <end position="103"/>
    </location>
</feature>
<comment type="caution">
    <text evidence="2">The sequence shown here is derived from an EMBL/GenBank/DDBJ whole genome shotgun (WGS) entry which is preliminary data.</text>
</comment>
<feature type="non-terminal residue" evidence="2">
    <location>
        <position position="1"/>
    </location>
</feature>
<name>A0AAV7N9Q4_PLEWA</name>
<dbReference type="EMBL" id="JANPWB010000013">
    <property type="protein sequence ID" value="KAJ1109445.1"/>
    <property type="molecule type" value="Genomic_DNA"/>
</dbReference>